<dbReference type="PROSITE" id="PS51755">
    <property type="entry name" value="OMPR_PHOB"/>
    <property type="match status" value="1"/>
</dbReference>
<sequence length="236" mass="27050">MEHSVATPIKLLLIEDDQALAQLIVDYLQEQHYQVLHFTSIEESLRLANRQAIDLIICDVMLPGVNGFQGIARLTSHFACPLLFLSALSSQREQIMGLELGACDYITKPVDPSLLLAKIKANLRKTKATSNPTLLLGDIEFNRQRRSMHYQQQVCEFTHKEFALLWMLVLHCNQVLSREYLFEQTVGRRYDGLDRTIDLKISRLRKKLEQAAIPQLELMTVYGQGYSLIYNSRGMP</sequence>
<name>A0AB39X8A9_9GAMM</name>
<dbReference type="EMBL" id="CP165718">
    <property type="protein sequence ID" value="XDV10231.1"/>
    <property type="molecule type" value="Genomic_DNA"/>
</dbReference>
<gene>
    <name evidence="6" type="ORF">AB8S08_03255</name>
</gene>
<dbReference type="GO" id="GO:0000156">
    <property type="term" value="F:phosphorelay response regulator activity"/>
    <property type="evidence" value="ECO:0007669"/>
    <property type="project" value="TreeGrafter"/>
</dbReference>
<reference evidence="6" key="1">
    <citation type="submission" date="2024-07" db="EMBL/GenBank/DDBJ databases">
        <title>Whole genome sequence of bacterial strains from algal surface.</title>
        <authorList>
            <person name="Kumar P."/>
        </authorList>
    </citation>
    <scope>NUCLEOTIDE SEQUENCE</scope>
    <source>
        <strain evidence="6">PP-1MA</strain>
    </source>
</reference>
<evidence type="ECO:0000259" key="5">
    <source>
        <dbReference type="PROSITE" id="PS51755"/>
    </source>
</evidence>
<evidence type="ECO:0000259" key="4">
    <source>
        <dbReference type="PROSITE" id="PS50110"/>
    </source>
</evidence>
<dbReference type="InterPro" id="IPR039420">
    <property type="entry name" value="WalR-like"/>
</dbReference>
<feature type="modified residue" description="4-aspartylphosphate" evidence="2">
    <location>
        <position position="59"/>
    </location>
</feature>
<accession>A0AB39X8A9</accession>
<dbReference type="InterPro" id="IPR001789">
    <property type="entry name" value="Sig_transdc_resp-reg_receiver"/>
</dbReference>
<evidence type="ECO:0000256" key="2">
    <source>
        <dbReference type="PROSITE-ProRule" id="PRU00169"/>
    </source>
</evidence>
<dbReference type="Gene3D" id="3.40.50.2300">
    <property type="match status" value="1"/>
</dbReference>
<evidence type="ECO:0000256" key="1">
    <source>
        <dbReference type="ARBA" id="ARBA00023125"/>
    </source>
</evidence>
<evidence type="ECO:0000256" key="3">
    <source>
        <dbReference type="PROSITE-ProRule" id="PRU01091"/>
    </source>
</evidence>
<dbReference type="PROSITE" id="PS50110">
    <property type="entry name" value="RESPONSE_REGULATORY"/>
    <property type="match status" value="1"/>
</dbReference>
<feature type="domain" description="Response regulatory" evidence="4">
    <location>
        <begin position="10"/>
        <end position="123"/>
    </location>
</feature>
<dbReference type="InterPro" id="IPR001867">
    <property type="entry name" value="OmpR/PhoB-type_DNA-bd"/>
</dbReference>
<organism evidence="6">
    <name type="scientific">Pseudidiomarina sp. PP-1MA</name>
    <dbReference type="NCBI Taxonomy" id="3237706"/>
    <lineage>
        <taxon>Bacteria</taxon>
        <taxon>Pseudomonadati</taxon>
        <taxon>Pseudomonadota</taxon>
        <taxon>Gammaproteobacteria</taxon>
        <taxon>Alteromonadales</taxon>
        <taxon>Idiomarinaceae</taxon>
        <taxon>Pseudidiomarina</taxon>
    </lineage>
</organism>
<dbReference type="PANTHER" id="PTHR48111">
    <property type="entry name" value="REGULATOR OF RPOS"/>
    <property type="match status" value="1"/>
</dbReference>
<proteinExistence type="predicted"/>
<dbReference type="SUPFAM" id="SSF52172">
    <property type="entry name" value="CheY-like"/>
    <property type="match status" value="1"/>
</dbReference>
<protein>
    <submittedName>
        <fullName evidence="6">Response regulator transcription factor</fullName>
    </submittedName>
</protein>
<dbReference type="Pfam" id="PF00486">
    <property type="entry name" value="Trans_reg_C"/>
    <property type="match status" value="1"/>
</dbReference>
<dbReference type="InterPro" id="IPR036388">
    <property type="entry name" value="WH-like_DNA-bd_sf"/>
</dbReference>
<dbReference type="Pfam" id="PF00072">
    <property type="entry name" value="Response_reg"/>
    <property type="match status" value="1"/>
</dbReference>
<evidence type="ECO:0000313" key="6">
    <source>
        <dbReference type="EMBL" id="XDV10231.1"/>
    </source>
</evidence>
<dbReference type="GO" id="GO:0032993">
    <property type="term" value="C:protein-DNA complex"/>
    <property type="evidence" value="ECO:0007669"/>
    <property type="project" value="TreeGrafter"/>
</dbReference>
<dbReference type="PANTHER" id="PTHR48111:SF47">
    <property type="entry name" value="TRANSCRIPTIONAL REGULATORY PROTEIN RSTA"/>
    <property type="match status" value="1"/>
</dbReference>
<keyword evidence="2" id="KW-0597">Phosphoprotein</keyword>
<dbReference type="CDD" id="cd00383">
    <property type="entry name" value="trans_reg_C"/>
    <property type="match status" value="1"/>
</dbReference>
<dbReference type="SMART" id="SM00862">
    <property type="entry name" value="Trans_reg_C"/>
    <property type="match status" value="1"/>
</dbReference>
<feature type="domain" description="OmpR/PhoB-type" evidence="5">
    <location>
        <begin position="131"/>
        <end position="230"/>
    </location>
</feature>
<keyword evidence="1 3" id="KW-0238">DNA-binding</keyword>
<dbReference type="CDD" id="cd17574">
    <property type="entry name" value="REC_OmpR"/>
    <property type="match status" value="1"/>
</dbReference>
<dbReference type="SMART" id="SM00448">
    <property type="entry name" value="REC"/>
    <property type="match status" value="1"/>
</dbReference>
<dbReference type="GO" id="GO:0000976">
    <property type="term" value="F:transcription cis-regulatory region binding"/>
    <property type="evidence" value="ECO:0007669"/>
    <property type="project" value="TreeGrafter"/>
</dbReference>
<dbReference type="GO" id="GO:0005829">
    <property type="term" value="C:cytosol"/>
    <property type="evidence" value="ECO:0007669"/>
    <property type="project" value="TreeGrafter"/>
</dbReference>
<dbReference type="Gene3D" id="1.10.10.10">
    <property type="entry name" value="Winged helix-like DNA-binding domain superfamily/Winged helix DNA-binding domain"/>
    <property type="match status" value="1"/>
</dbReference>
<dbReference type="AlphaFoldDB" id="A0AB39X8A9"/>
<dbReference type="GO" id="GO:0006355">
    <property type="term" value="P:regulation of DNA-templated transcription"/>
    <property type="evidence" value="ECO:0007669"/>
    <property type="project" value="InterPro"/>
</dbReference>
<feature type="DNA-binding region" description="OmpR/PhoB-type" evidence="3">
    <location>
        <begin position="131"/>
        <end position="230"/>
    </location>
</feature>
<dbReference type="RefSeq" id="WP_369743582.1">
    <property type="nucleotide sequence ID" value="NZ_CP165718.1"/>
</dbReference>
<dbReference type="InterPro" id="IPR011006">
    <property type="entry name" value="CheY-like_superfamily"/>
</dbReference>